<dbReference type="Pfam" id="PF14107">
    <property type="entry name" value="DUF4280"/>
    <property type="match status" value="1"/>
</dbReference>
<name>A0A521EIS9_9FLAO</name>
<dbReference type="OrthoDB" id="882303at2"/>
<dbReference type="EMBL" id="FXTQ01000004">
    <property type="protein sequence ID" value="SMO83815.1"/>
    <property type="molecule type" value="Genomic_DNA"/>
</dbReference>
<proteinExistence type="predicted"/>
<dbReference type="RefSeq" id="WP_111380143.1">
    <property type="nucleotide sequence ID" value="NZ_CP043612.1"/>
</dbReference>
<evidence type="ECO:0008006" key="3">
    <source>
        <dbReference type="Google" id="ProtNLM"/>
    </source>
</evidence>
<evidence type="ECO:0000313" key="2">
    <source>
        <dbReference type="Proteomes" id="UP000319267"/>
    </source>
</evidence>
<protein>
    <recommendedName>
        <fullName evidence="3">DUF4280 domain-containing protein</fullName>
    </recommendedName>
</protein>
<accession>A0A521EIS9</accession>
<dbReference type="Proteomes" id="UP000319267">
    <property type="component" value="Unassembled WGS sequence"/>
</dbReference>
<reference evidence="1 2" key="1">
    <citation type="submission" date="2017-05" db="EMBL/GenBank/DDBJ databases">
        <authorList>
            <person name="Varghese N."/>
            <person name="Submissions S."/>
        </authorList>
    </citation>
    <scope>NUCLEOTIDE SEQUENCE [LARGE SCALE GENOMIC DNA]</scope>
    <source>
        <strain evidence="1 2">DSM 29982</strain>
    </source>
</reference>
<keyword evidence="2" id="KW-1185">Reference proteome</keyword>
<sequence length="156" mass="17082">MSKIHLVCQGATCKCQFGTTTDILKVKTQSKRFINDHEGESKLTATHKDLGQTFEKNTFGSCAKMNNNACKPAIIKWEGYYDKITLKDNGGKPLLENSKATCAVAGSACVEIINHGQITEVSKQNIQNCDEEVIKVINPALSLNIDEIGLLQIPNI</sequence>
<dbReference type="AlphaFoldDB" id="A0A521EIS9"/>
<dbReference type="InterPro" id="IPR025460">
    <property type="entry name" value="DUF4280"/>
</dbReference>
<evidence type="ECO:0000313" key="1">
    <source>
        <dbReference type="EMBL" id="SMO83815.1"/>
    </source>
</evidence>
<gene>
    <name evidence="1" type="ORF">SAMN06265220_104349</name>
</gene>
<organism evidence="1 2">
    <name type="scientific">Flavobacterium nitrogenifigens</name>
    <dbReference type="NCBI Taxonomy" id="1617283"/>
    <lineage>
        <taxon>Bacteria</taxon>
        <taxon>Pseudomonadati</taxon>
        <taxon>Bacteroidota</taxon>
        <taxon>Flavobacteriia</taxon>
        <taxon>Flavobacteriales</taxon>
        <taxon>Flavobacteriaceae</taxon>
        <taxon>Flavobacterium</taxon>
    </lineage>
</organism>